<evidence type="ECO:0000256" key="2">
    <source>
        <dbReference type="ARBA" id="ARBA00023015"/>
    </source>
</evidence>
<dbReference type="InterPro" id="IPR025610">
    <property type="entry name" value="MYC/MYB_N"/>
</dbReference>
<keyword evidence="2 5" id="KW-0805">Transcription regulation</keyword>
<dbReference type="PANTHER" id="PTHR11514:SF43">
    <property type="entry name" value="TRANSCRIPTION FACTOR MYC2"/>
    <property type="match status" value="1"/>
</dbReference>
<dbReference type="GO" id="GO:0006355">
    <property type="term" value="P:regulation of DNA-templated transcription"/>
    <property type="evidence" value="ECO:0000318"/>
    <property type="project" value="GO_Central"/>
</dbReference>
<evidence type="ECO:0000256" key="3">
    <source>
        <dbReference type="ARBA" id="ARBA00023163"/>
    </source>
</evidence>
<dbReference type="SUPFAM" id="SSF47459">
    <property type="entry name" value="HLH, helix-loop-helix DNA-binding domain"/>
    <property type="match status" value="1"/>
</dbReference>
<dbReference type="FunFam" id="4.10.280.10:FF:000078">
    <property type="entry name" value="Transcription factor bHLH13"/>
    <property type="match status" value="1"/>
</dbReference>
<dbReference type="GO" id="GO:0003700">
    <property type="term" value="F:DNA-binding transcription factor activity"/>
    <property type="evidence" value="ECO:0000318"/>
    <property type="project" value="GO_Central"/>
</dbReference>
<comment type="subcellular location">
    <subcellularLocation>
        <location evidence="1 5">Nucleus</location>
    </subcellularLocation>
</comment>
<evidence type="ECO:0000256" key="1">
    <source>
        <dbReference type="ARBA" id="ARBA00004123"/>
    </source>
</evidence>
<evidence type="ECO:0000313" key="8">
    <source>
        <dbReference type="EMBL" id="EYU44086.1"/>
    </source>
</evidence>
<dbReference type="PROSITE" id="PS50888">
    <property type="entry name" value="BHLH"/>
    <property type="match status" value="1"/>
</dbReference>
<sequence>MNIWTPHSSAAAVTSAAEGDPTTTMMDAFMASASDLTSFWPASGLGQHTPFVLTPSPPPPPAAAAAASSQFFNQETLQQRLLALIEGARESWTYAIFWQSSAAEYGAPAALTWGDGYYKGEDDKGNRKSASSPAEQEHRKKVLRELNSLISGTQSTTAADEPVDEEVTDTEWFFLISMTQSFANGSGIPGQALYSSSPVWTIVCIPSSNGVVELGSTEVIFQSSDLMKKVRVLFNFNNGAETGSGSGSGSWALPDNVDPAALWLTDPSSSTMDKDSFNNINNNNTTTNSVPCSITSKQVAFGNENPNPCSSTLTDNPHNQTTNNPGYLNRELNFSEFGAHGSSNVRNAGLCKRESGEILNFGESIKTSPFGAQGENNNNNNSNNNNKNKKKTSPTSRGSNDEGMLSFTSGMVKNGGGGGGVVDSDQSDLEASVVKEVESSRVVDPEKRPRKRGRKPANGREEPLNHVEAERQRREKLNQRFYALRAVVPNVSKMDKASLLGDAIAYINELKSKLQNVELDKDELRRQLESSSSSMQKKKDKEYSSAKEESSKGIVDMEIDVKIIGWDAMIRVQCSKKNHPAAKMMVALRELDLDVHHASVSVVNDLMIQQATVKMEGRFFSQDQLRAALISKLVS</sequence>
<dbReference type="PANTHER" id="PTHR11514">
    <property type="entry name" value="MYC"/>
    <property type="match status" value="1"/>
</dbReference>
<dbReference type="InterPro" id="IPR054502">
    <property type="entry name" value="bHLH-TF_ACT-like_plant"/>
</dbReference>
<dbReference type="InterPro" id="IPR045084">
    <property type="entry name" value="AIB/MYC-like"/>
</dbReference>
<dbReference type="GO" id="GO:0046983">
    <property type="term" value="F:protein dimerization activity"/>
    <property type="evidence" value="ECO:0007669"/>
    <property type="project" value="InterPro"/>
</dbReference>
<accession>A0A022RVU7</accession>
<feature type="region of interest" description="Disordered" evidence="6">
    <location>
        <begin position="303"/>
        <end position="324"/>
    </location>
</feature>
<feature type="compositionally biased region" description="Basic and acidic residues" evidence="6">
    <location>
        <begin position="458"/>
        <end position="471"/>
    </location>
</feature>
<dbReference type="eggNOG" id="ENOG502QUFW">
    <property type="taxonomic scope" value="Eukaryota"/>
</dbReference>
<reference evidence="8 9" key="1">
    <citation type="journal article" date="2013" name="Proc. Natl. Acad. Sci. U.S.A.">
        <title>Fine-scale variation in meiotic recombination in Mimulus inferred from population shotgun sequencing.</title>
        <authorList>
            <person name="Hellsten U."/>
            <person name="Wright K.M."/>
            <person name="Jenkins J."/>
            <person name="Shu S."/>
            <person name="Yuan Y."/>
            <person name="Wessler S.R."/>
            <person name="Schmutz J."/>
            <person name="Willis J.H."/>
            <person name="Rokhsar D.S."/>
        </authorList>
    </citation>
    <scope>NUCLEOTIDE SEQUENCE [LARGE SCALE GENOMIC DNA]</scope>
    <source>
        <strain evidence="9">cv. DUN x IM62</strain>
    </source>
</reference>
<dbReference type="Gene3D" id="4.10.280.10">
    <property type="entry name" value="Helix-loop-helix DNA-binding domain"/>
    <property type="match status" value="1"/>
</dbReference>
<feature type="compositionally biased region" description="Basic residues" evidence="6">
    <location>
        <begin position="448"/>
        <end position="457"/>
    </location>
</feature>
<dbReference type="InterPro" id="IPR036638">
    <property type="entry name" value="HLH_DNA-bd_sf"/>
</dbReference>
<feature type="compositionally biased region" description="Basic and acidic residues" evidence="6">
    <location>
        <begin position="537"/>
        <end position="549"/>
    </location>
</feature>
<evidence type="ECO:0000256" key="4">
    <source>
        <dbReference type="ARBA" id="ARBA00023242"/>
    </source>
</evidence>
<feature type="region of interest" description="Disordered" evidence="6">
    <location>
        <begin position="367"/>
        <end position="471"/>
    </location>
</feature>
<keyword evidence="3 5" id="KW-0804">Transcription</keyword>
<keyword evidence="9" id="KW-1185">Reference proteome</keyword>
<dbReference type="EMBL" id="KI630218">
    <property type="protein sequence ID" value="EYU44086.1"/>
    <property type="molecule type" value="Genomic_DNA"/>
</dbReference>
<organism evidence="8 9">
    <name type="scientific">Erythranthe guttata</name>
    <name type="common">Yellow monkey flower</name>
    <name type="synonym">Mimulus guttatus</name>
    <dbReference type="NCBI Taxonomy" id="4155"/>
    <lineage>
        <taxon>Eukaryota</taxon>
        <taxon>Viridiplantae</taxon>
        <taxon>Streptophyta</taxon>
        <taxon>Embryophyta</taxon>
        <taxon>Tracheophyta</taxon>
        <taxon>Spermatophyta</taxon>
        <taxon>Magnoliopsida</taxon>
        <taxon>eudicotyledons</taxon>
        <taxon>Gunneridae</taxon>
        <taxon>Pentapetalae</taxon>
        <taxon>asterids</taxon>
        <taxon>lamiids</taxon>
        <taxon>Lamiales</taxon>
        <taxon>Phrymaceae</taxon>
        <taxon>Erythranthe</taxon>
    </lineage>
</organism>
<evidence type="ECO:0000259" key="7">
    <source>
        <dbReference type="PROSITE" id="PS50888"/>
    </source>
</evidence>
<dbReference type="GO" id="GO:0000976">
    <property type="term" value="F:transcription cis-regulatory region binding"/>
    <property type="evidence" value="ECO:0000318"/>
    <property type="project" value="GO_Central"/>
</dbReference>
<keyword evidence="4 5" id="KW-0539">Nucleus</keyword>
<proteinExistence type="predicted"/>
<feature type="region of interest" description="Disordered" evidence="6">
    <location>
        <begin position="525"/>
        <end position="549"/>
    </location>
</feature>
<evidence type="ECO:0000256" key="5">
    <source>
        <dbReference type="RuleBase" id="RU369104"/>
    </source>
</evidence>
<evidence type="ECO:0000313" key="9">
    <source>
        <dbReference type="Proteomes" id="UP000030748"/>
    </source>
</evidence>
<feature type="domain" description="BHLH" evidence="7">
    <location>
        <begin position="461"/>
        <end position="510"/>
    </location>
</feature>
<dbReference type="Pfam" id="PF22754">
    <property type="entry name" value="bHLH-TF_ACT-like_plant"/>
    <property type="match status" value="1"/>
</dbReference>
<dbReference type="Proteomes" id="UP000030748">
    <property type="component" value="Unassembled WGS sequence"/>
</dbReference>
<dbReference type="GO" id="GO:0005634">
    <property type="term" value="C:nucleus"/>
    <property type="evidence" value="ECO:0000318"/>
    <property type="project" value="GO_Central"/>
</dbReference>
<dbReference type="SMART" id="SM00353">
    <property type="entry name" value="HLH"/>
    <property type="match status" value="1"/>
</dbReference>
<feature type="compositionally biased region" description="Basic and acidic residues" evidence="6">
    <location>
        <begin position="433"/>
        <end position="447"/>
    </location>
</feature>
<evidence type="ECO:0000256" key="6">
    <source>
        <dbReference type="SAM" id="MobiDB-lite"/>
    </source>
</evidence>
<feature type="compositionally biased region" description="Low complexity" evidence="6">
    <location>
        <begin position="376"/>
        <end position="386"/>
    </location>
</feature>
<name>A0A022RVU7_ERYGU</name>
<dbReference type="AlphaFoldDB" id="A0A022RVU7"/>
<dbReference type="STRING" id="4155.A0A022RVU7"/>
<dbReference type="Pfam" id="PF14215">
    <property type="entry name" value="bHLH-MYC_N"/>
    <property type="match status" value="2"/>
</dbReference>
<dbReference type="CDD" id="cd11449">
    <property type="entry name" value="bHLH_AtAIB_like"/>
    <property type="match status" value="1"/>
</dbReference>
<gene>
    <name evidence="8" type="ORF">MIMGU_mgv1a002808mg</name>
</gene>
<dbReference type="Pfam" id="PF00010">
    <property type="entry name" value="HLH"/>
    <property type="match status" value="1"/>
</dbReference>
<dbReference type="InterPro" id="IPR011598">
    <property type="entry name" value="bHLH_dom"/>
</dbReference>
<protein>
    <recommendedName>
        <fullName evidence="5">Transcription factor</fullName>
        <shortName evidence="5">bHLH transcription factor</shortName>
    </recommendedName>
    <alternativeName>
        <fullName evidence="5">Basic helix-loop-helix protein</fullName>
    </alternativeName>
</protein>